<dbReference type="AlphaFoldDB" id="A0A931G1W4"/>
<proteinExistence type="predicted"/>
<sequence length="81" mass="9034">MEASLAHENRVVLDLVQAALGLITREMRAISVRTEPGRIILYIAVHERSAQIQEDIDDLVFERATPPGTGRSLRPVRATRS</sequence>
<keyword evidence="2" id="KW-1185">Reference proteome</keyword>
<gene>
    <name evidence="1" type="ORF">I4J89_37135</name>
</gene>
<comment type="caution">
    <text evidence="1">The sequence shown here is derived from an EMBL/GenBank/DDBJ whole genome shotgun (WGS) entry which is preliminary data.</text>
</comment>
<name>A0A931G1W4_9ACTN</name>
<evidence type="ECO:0000313" key="1">
    <source>
        <dbReference type="EMBL" id="MBG0567087.1"/>
    </source>
</evidence>
<dbReference type="RefSeq" id="WP_196418857.1">
    <property type="nucleotide sequence ID" value="NZ_JADQTO010000024.1"/>
</dbReference>
<reference evidence="1" key="1">
    <citation type="submission" date="2020-11" db="EMBL/GenBank/DDBJ databases">
        <title>Isolation and identification of active actinomycetes.</title>
        <authorList>
            <person name="Sun X."/>
        </authorList>
    </citation>
    <scope>NUCLEOTIDE SEQUENCE</scope>
    <source>
        <strain evidence="1">NEAU-A11</strain>
    </source>
</reference>
<dbReference type="EMBL" id="JADQTO010000024">
    <property type="protein sequence ID" value="MBG0567087.1"/>
    <property type="molecule type" value="Genomic_DNA"/>
</dbReference>
<organism evidence="1 2">
    <name type="scientific">Actinoplanes aureus</name>
    <dbReference type="NCBI Taxonomy" id="2792083"/>
    <lineage>
        <taxon>Bacteria</taxon>
        <taxon>Bacillati</taxon>
        <taxon>Actinomycetota</taxon>
        <taxon>Actinomycetes</taxon>
        <taxon>Micromonosporales</taxon>
        <taxon>Micromonosporaceae</taxon>
        <taxon>Actinoplanes</taxon>
    </lineage>
</organism>
<accession>A0A931G1W4</accession>
<protein>
    <submittedName>
        <fullName evidence="1">Uncharacterized protein</fullName>
    </submittedName>
</protein>
<dbReference type="Proteomes" id="UP000598146">
    <property type="component" value="Unassembled WGS sequence"/>
</dbReference>
<evidence type="ECO:0000313" key="2">
    <source>
        <dbReference type="Proteomes" id="UP000598146"/>
    </source>
</evidence>